<dbReference type="EMBL" id="CM042009">
    <property type="protein sequence ID" value="KAI3791967.1"/>
    <property type="molecule type" value="Genomic_DNA"/>
</dbReference>
<organism evidence="1 2">
    <name type="scientific">Cichorium intybus</name>
    <name type="common">Chicory</name>
    <dbReference type="NCBI Taxonomy" id="13427"/>
    <lineage>
        <taxon>Eukaryota</taxon>
        <taxon>Viridiplantae</taxon>
        <taxon>Streptophyta</taxon>
        <taxon>Embryophyta</taxon>
        <taxon>Tracheophyta</taxon>
        <taxon>Spermatophyta</taxon>
        <taxon>Magnoliopsida</taxon>
        <taxon>eudicotyledons</taxon>
        <taxon>Gunneridae</taxon>
        <taxon>Pentapetalae</taxon>
        <taxon>asterids</taxon>
        <taxon>campanulids</taxon>
        <taxon>Asterales</taxon>
        <taxon>Asteraceae</taxon>
        <taxon>Cichorioideae</taxon>
        <taxon>Cichorieae</taxon>
        <taxon>Cichoriinae</taxon>
        <taxon>Cichorium</taxon>
    </lineage>
</organism>
<keyword evidence="2" id="KW-1185">Reference proteome</keyword>
<comment type="caution">
    <text evidence="1">The sequence shown here is derived from an EMBL/GenBank/DDBJ whole genome shotgun (WGS) entry which is preliminary data.</text>
</comment>
<name>A0ACB9HAJ6_CICIN</name>
<gene>
    <name evidence="1" type="ORF">L2E82_05834</name>
</gene>
<evidence type="ECO:0000313" key="1">
    <source>
        <dbReference type="EMBL" id="KAI3791967.1"/>
    </source>
</evidence>
<reference evidence="1 2" key="2">
    <citation type="journal article" date="2022" name="Mol. Ecol. Resour.">
        <title>The genomes of chicory, endive, great burdock and yacon provide insights into Asteraceae paleo-polyploidization history and plant inulin production.</title>
        <authorList>
            <person name="Fan W."/>
            <person name="Wang S."/>
            <person name="Wang H."/>
            <person name="Wang A."/>
            <person name="Jiang F."/>
            <person name="Liu H."/>
            <person name="Zhao H."/>
            <person name="Xu D."/>
            <person name="Zhang Y."/>
        </authorList>
    </citation>
    <scope>NUCLEOTIDE SEQUENCE [LARGE SCALE GENOMIC DNA]</scope>
    <source>
        <strain evidence="2">cv. Punajuju</strain>
        <tissue evidence="1">Leaves</tissue>
    </source>
</reference>
<evidence type="ECO:0000313" key="2">
    <source>
        <dbReference type="Proteomes" id="UP001055811"/>
    </source>
</evidence>
<proteinExistence type="predicted"/>
<dbReference type="Proteomes" id="UP001055811">
    <property type="component" value="Linkage Group LG01"/>
</dbReference>
<protein>
    <submittedName>
        <fullName evidence="1">Uncharacterized protein</fullName>
    </submittedName>
</protein>
<reference evidence="2" key="1">
    <citation type="journal article" date="2022" name="Mol. Ecol. Resour.">
        <title>The genomes of chicory, endive, great burdock and yacon provide insights into Asteraceae palaeo-polyploidization history and plant inulin production.</title>
        <authorList>
            <person name="Fan W."/>
            <person name="Wang S."/>
            <person name="Wang H."/>
            <person name="Wang A."/>
            <person name="Jiang F."/>
            <person name="Liu H."/>
            <person name="Zhao H."/>
            <person name="Xu D."/>
            <person name="Zhang Y."/>
        </authorList>
    </citation>
    <scope>NUCLEOTIDE SEQUENCE [LARGE SCALE GENOMIC DNA]</scope>
    <source>
        <strain evidence="2">cv. Punajuju</strain>
    </source>
</reference>
<accession>A0ACB9HAJ6</accession>
<sequence>MISKLVIHRKQSFSSEFTATCSFSGKPTVNNVLKLGELVILGIAIDGCALAFVLRALITIYSSIPTVKRRASTEVLGKGTFGTTYKAALEDASTLVVKRLKEVAAAKRDFEVQMEVVGNIRHENVGNIHIYSGRPI</sequence>